<evidence type="ECO:0000313" key="10">
    <source>
        <dbReference type="Proteomes" id="UP000190198"/>
    </source>
</evidence>
<gene>
    <name evidence="9" type="ORF">BOW52_09070</name>
</gene>
<comment type="caution">
    <text evidence="9">The sequence shown here is derived from an EMBL/GenBank/DDBJ whole genome shotgun (WGS) entry which is preliminary data.</text>
</comment>
<dbReference type="InterPro" id="IPR035907">
    <property type="entry name" value="Hppk_sf"/>
</dbReference>
<accession>A0A1T2KZC7</accession>
<dbReference type="GO" id="GO:0003848">
    <property type="term" value="F:2-amino-4-hydroxy-6-hydroxymethyldihydropteridine diphosphokinase activity"/>
    <property type="evidence" value="ECO:0007669"/>
    <property type="project" value="UniProtKB-EC"/>
</dbReference>
<keyword evidence="5 9" id="KW-0418">Kinase</keyword>
<evidence type="ECO:0000256" key="7">
    <source>
        <dbReference type="ARBA" id="ARBA00022909"/>
    </source>
</evidence>
<dbReference type="SUPFAM" id="SSF55083">
    <property type="entry name" value="6-hydroxymethyl-7,8-dihydropterin pyrophosphokinase, HPPK"/>
    <property type="match status" value="1"/>
</dbReference>
<dbReference type="AlphaFoldDB" id="A0A1T2KZC7"/>
<dbReference type="InterPro" id="IPR000550">
    <property type="entry name" value="Hppk"/>
</dbReference>
<dbReference type="CDD" id="cd00483">
    <property type="entry name" value="HPPK"/>
    <property type="match status" value="1"/>
</dbReference>
<evidence type="ECO:0000259" key="8">
    <source>
        <dbReference type="Pfam" id="PF01288"/>
    </source>
</evidence>
<dbReference type="EC" id="2.7.6.3" evidence="2"/>
<organism evidence="9 10">
    <name type="scientific">Solemya elarraichensis gill symbiont</name>
    <dbReference type="NCBI Taxonomy" id="1918949"/>
    <lineage>
        <taxon>Bacteria</taxon>
        <taxon>Pseudomonadati</taxon>
        <taxon>Pseudomonadota</taxon>
        <taxon>Gammaproteobacteria</taxon>
        <taxon>sulfur-oxidizing symbionts</taxon>
    </lineage>
</organism>
<dbReference type="Proteomes" id="UP000190198">
    <property type="component" value="Unassembled WGS sequence"/>
</dbReference>
<name>A0A1T2KZC7_9GAMM</name>
<evidence type="ECO:0000256" key="1">
    <source>
        <dbReference type="ARBA" id="ARBA00005051"/>
    </source>
</evidence>
<keyword evidence="6" id="KW-0067">ATP-binding</keyword>
<dbReference type="GO" id="GO:0046654">
    <property type="term" value="P:tetrahydrofolate biosynthetic process"/>
    <property type="evidence" value="ECO:0007669"/>
    <property type="project" value="UniProtKB-UniPathway"/>
</dbReference>
<dbReference type="UniPathway" id="UPA00077">
    <property type="reaction ID" value="UER00155"/>
</dbReference>
<dbReference type="OrthoDB" id="9790168at2"/>
<protein>
    <recommendedName>
        <fullName evidence="2">2-amino-4-hydroxy-6-hydroxymethyldihydropteridine diphosphokinase</fullName>
        <ecNumber evidence="2">2.7.6.3</ecNumber>
    </recommendedName>
</protein>
<evidence type="ECO:0000256" key="2">
    <source>
        <dbReference type="ARBA" id="ARBA00013253"/>
    </source>
</evidence>
<keyword evidence="10" id="KW-1185">Reference proteome</keyword>
<dbReference type="Pfam" id="PF01288">
    <property type="entry name" value="HPPK"/>
    <property type="match status" value="1"/>
</dbReference>
<evidence type="ECO:0000256" key="6">
    <source>
        <dbReference type="ARBA" id="ARBA00022840"/>
    </source>
</evidence>
<keyword evidence="7" id="KW-0289">Folate biosynthesis</keyword>
<dbReference type="PANTHER" id="PTHR43071">
    <property type="entry name" value="2-AMINO-4-HYDROXY-6-HYDROXYMETHYLDIHYDROPTERIDINE PYROPHOSPHOKINASE"/>
    <property type="match status" value="1"/>
</dbReference>
<dbReference type="Gene3D" id="3.30.70.560">
    <property type="entry name" value="7,8-Dihydro-6-hydroxymethylpterin-pyrophosphokinase HPPK"/>
    <property type="match status" value="1"/>
</dbReference>
<sequence>MSRIWLSVGSNIERELHITEALLQLESELGKAILSPYYESPAEGFEGPDFINLVAGYDTDKSPAELIRLFNSIESGLGRTRTEKKFSSRTIDIDLLTYGDQVIEVMGKQLPRDDILKYSFVLKPLADVAADEVHVLTGKTYQQHWDEFTPKDRLVRL</sequence>
<dbReference type="GO" id="GO:0046656">
    <property type="term" value="P:folic acid biosynthetic process"/>
    <property type="evidence" value="ECO:0007669"/>
    <property type="project" value="UniProtKB-KW"/>
</dbReference>
<proteinExistence type="predicted"/>
<evidence type="ECO:0000256" key="3">
    <source>
        <dbReference type="ARBA" id="ARBA00022679"/>
    </source>
</evidence>
<dbReference type="NCBIfam" id="TIGR01498">
    <property type="entry name" value="folK"/>
    <property type="match status" value="1"/>
</dbReference>
<dbReference type="PANTHER" id="PTHR43071:SF2">
    <property type="entry name" value="2-AMINO-4-HYDROXY-6-HYDROXYMETHYLDIHYDROPTERIDINE PYROPHOSPHOKINASE"/>
    <property type="match status" value="1"/>
</dbReference>
<feature type="domain" description="7,8-dihydro-6-hydroxymethylpterin-pyrophosphokinase" evidence="8">
    <location>
        <begin position="6"/>
        <end position="129"/>
    </location>
</feature>
<evidence type="ECO:0000256" key="4">
    <source>
        <dbReference type="ARBA" id="ARBA00022741"/>
    </source>
</evidence>
<keyword evidence="3" id="KW-0808">Transferase</keyword>
<reference evidence="9 10" key="1">
    <citation type="submission" date="2016-11" db="EMBL/GenBank/DDBJ databases">
        <title>Mixed transmission modes and dynamic genome evolution in an obligate animal-bacterial symbiosis.</title>
        <authorList>
            <person name="Russell S.L."/>
            <person name="Corbett-Detig R.B."/>
            <person name="Cavanaugh C.M."/>
        </authorList>
    </citation>
    <scope>NUCLEOTIDE SEQUENCE [LARGE SCALE GENOMIC DNA]</scope>
    <source>
        <strain evidence="9">Sp-SM6</strain>
    </source>
</reference>
<dbReference type="EMBL" id="MPRK01000205">
    <property type="protein sequence ID" value="OOZ38199.1"/>
    <property type="molecule type" value="Genomic_DNA"/>
</dbReference>
<dbReference type="GO" id="GO:0005524">
    <property type="term" value="F:ATP binding"/>
    <property type="evidence" value="ECO:0007669"/>
    <property type="project" value="UniProtKB-KW"/>
</dbReference>
<keyword evidence="4" id="KW-0547">Nucleotide-binding</keyword>
<dbReference type="RefSeq" id="WP_078477442.1">
    <property type="nucleotide sequence ID" value="NZ_MPRK01000205.1"/>
</dbReference>
<dbReference type="GO" id="GO:0016301">
    <property type="term" value="F:kinase activity"/>
    <property type="evidence" value="ECO:0007669"/>
    <property type="project" value="UniProtKB-KW"/>
</dbReference>
<evidence type="ECO:0000256" key="5">
    <source>
        <dbReference type="ARBA" id="ARBA00022777"/>
    </source>
</evidence>
<comment type="pathway">
    <text evidence="1">Cofactor biosynthesis; tetrahydrofolate biosynthesis; 2-amino-4-hydroxy-6-hydroxymethyl-7,8-dihydropteridine diphosphate from 7,8-dihydroneopterin triphosphate: step 4/4.</text>
</comment>
<evidence type="ECO:0000313" key="9">
    <source>
        <dbReference type="EMBL" id="OOZ38199.1"/>
    </source>
</evidence>